<accession>A0A644YGE9</accession>
<reference evidence="1" key="1">
    <citation type="submission" date="2019-08" db="EMBL/GenBank/DDBJ databases">
        <authorList>
            <person name="Kucharzyk K."/>
            <person name="Murdoch R.W."/>
            <person name="Higgins S."/>
            <person name="Loffler F."/>
        </authorList>
    </citation>
    <scope>NUCLEOTIDE SEQUENCE</scope>
</reference>
<dbReference type="InterPro" id="IPR023214">
    <property type="entry name" value="HAD_sf"/>
</dbReference>
<dbReference type="InterPro" id="IPR036412">
    <property type="entry name" value="HAD-like_sf"/>
</dbReference>
<organism evidence="1">
    <name type="scientific">bioreactor metagenome</name>
    <dbReference type="NCBI Taxonomy" id="1076179"/>
    <lineage>
        <taxon>unclassified sequences</taxon>
        <taxon>metagenomes</taxon>
        <taxon>ecological metagenomes</taxon>
    </lineage>
</organism>
<evidence type="ECO:0008006" key="2">
    <source>
        <dbReference type="Google" id="ProtNLM"/>
    </source>
</evidence>
<dbReference type="EMBL" id="VSSQ01004986">
    <property type="protein sequence ID" value="MPM27409.1"/>
    <property type="molecule type" value="Genomic_DNA"/>
</dbReference>
<protein>
    <recommendedName>
        <fullName evidence="2">FCP1 homology domain-containing protein</fullName>
    </recommendedName>
</protein>
<name>A0A644YGE9_9ZZZZ</name>
<dbReference type="InterPro" id="IPR016769">
    <property type="entry name" value="Phage_SP01_Orf1"/>
</dbReference>
<evidence type="ECO:0000313" key="1">
    <source>
        <dbReference type="EMBL" id="MPM27409.1"/>
    </source>
</evidence>
<dbReference type="AlphaFoldDB" id="A0A644YGE9"/>
<dbReference type="SUPFAM" id="SSF56784">
    <property type="entry name" value="HAD-like"/>
    <property type="match status" value="1"/>
</dbReference>
<dbReference type="Gene3D" id="3.40.50.1000">
    <property type="entry name" value="HAD superfamily/HAD-like"/>
    <property type="match status" value="1"/>
</dbReference>
<gene>
    <name evidence="1" type="ORF">SDC9_73920</name>
</gene>
<comment type="caution">
    <text evidence="1">The sequence shown here is derived from an EMBL/GenBank/DDBJ whole genome shotgun (WGS) entry which is preliminary data.</text>
</comment>
<sequence length="123" mass="13912">MIIAVDFDNTIARTTFPEIHGEIPGAVDVLTRFQSAGHTVILWTCREGKVLNDALLWLANHGFTPDCVNCHSEKQIAEWGTDPRKVGADVYIDDRNALCEIDWSRIEEFINSKQEEISCPHED</sequence>
<proteinExistence type="predicted"/>
<dbReference type="PIRSF" id="PIRSF020079">
    <property type="entry name" value="UCP020079"/>
    <property type="match status" value="1"/>
</dbReference>